<dbReference type="RefSeq" id="WP_318750914.1">
    <property type="nucleotide sequence ID" value="NZ_CP132508.1"/>
</dbReference>
<sequence length="432" mass="46182">MTYVRRVLPLVDEALDRWQRRAAAIPDPELRRQALASIRTKRFHCEGGAVFAAAVPPARRRALVEAVVALQTISDYLDNLCDRSESLDPADYRQLHRAMLDAVTPAGTAAGAPPSAAGASATTAMRAMAPEGGGHRDAAAARPSGLRATAPVSCRPAPPGPPLARRPDAPSRPGPGPSSVAPVAPASPPALPGAANGYYRLHPHGDDGGYLEALVATCRAALATFPGYGTVAGAVRRLVSLYNDLQVNKHGDPRGRQARMAAWYRQAAGRWHGRLAWWEFAAACGSTLGVFALFREALLGPDPPAPRIRRLLDAYFPWIGGLHILLDYLIDQAEDRAGGDLNLVEPYGDAGRASQGLSVFVREAARRAARLRDAPLHRLVVDGLLGLYLSDPKVAQQRLEPVVRHLLASGGAGARLCFAASRFVRRWRRPGG</sequence>
<organism evidence="2 3">
    <name type="scientific">Thermaerobacter composti</name>
    <dbReference type="NCBI Taxonomy" id="554949"/>
    <lineage>
        <taxon>Bacteria</taxon>
        <taxon>Bacillati</taxon>
        <taxon>Bacillota</taxon>
        <taxon>Clostridia</taxon>
        <taxon>Eubacteriales</taxon>
        <taxon>Clostridiales Family XVII. Incertae Sedis</taxon>
        <taxon>Thermaerobacter</taxon>
    </lineage>
</organism>
<reference evidence="2 3" key="1">
    <citation type="submission" date="2023-08" db="EMBL/GenBank/DDBJ databases">
        <title>Genome sequence of Thermaerobacter compostii strain Ins1, a spore-forming filamentous bacterium isolated from a deep geothermal reservoir.</title>
        <authorList>
            <person name="Bregnard D."/>
            <person name="Gonzalez D."/>
            <person name="Junier P."/>
        </authorList>
    </citation>
    <scope>NUCLEOTIDE SEQUENCE [LARGE SCALE GENOMIC DNA]</scope>
    <source>
        <strain evidence="2 3">Ins1</strain>
    </source>
</reference>
<evidence type="ECO:0000256" key="1">
    <source>
        <dbReference type="SAM" id="MobiDB-lite"/>
    </source>
</evidence>
<gene>
    <name evidence="2" type="ORF">Q5761_01510</name>
</gene>
<dbReference type="Proteomes" id="UP001304683">
    <property type="component" value="Chromosome"/>
</dbReference>
<dbReference type="EMBL" id="CP132508">
    <property type="protein sequence ID" value="WPD19376.1"/>
    <property type="molecule type" value="Genomic_DNA"/>
</dbReference>
<name>A0ABZ0QPG5_9FIRM</name>
<dbReference type="InterPro" id="IPR019712">
    <property type="entry name" value="YtpB-like"/>
</dbReference>
<feature type="compositionally biased region" description="Pro residues" evidence="1">
    <location>
        <begin position="156"/>
        <end position="176"/>
    </location>
</feature>
<accession>A0ABZ0QPG5</accession>
<evidence type="ECO:0000313" key="2">
    <source>
        <dbReference type="EMBL" id="WPD19376.1"/>
    </source>
</evidence>
<feature type="region of interest" description="Disordered" evidence="1">
    <location>
        <begin position="129"/>
        <end position="187"/>
    </location>
</feature>
<proteinExistence type="predicted"/>
<dbReference type="Pfam" id="PF10776">
    <property type="entry name" value="DUF2600"/>
    <property type="match status" value="2"/>
</dbReference>
<evidence type="ECO:0000313" key="3">
    <source>
        <dbReference type="Proteomes" id="UP001304683"/>
    </source>
</evidence>
<protein>
    <submittedName>
        <fullName evidence="2">Tetraprenyl-beta-curcumene synthase family protein</fullName>
    </submittedName>
</protein>
<keyword evidence="3" id="KW-1185">Reference proteome</keyword>